<evidence type="ECO:0000313" key="1">
    <source>
        <dbReference type="EMBL" id="MFC6334621.1"/>
    </source>
</evidence>
<sequence length="138" mass="15344">MKQISTRFSIAIHTLSLIAVTPNECTGDYIAGSVNTNPVVIRRIIGMLKKAGLVDVRAGVGGATLRKSPSEITLLHIYRAVHVTAENQLFRVHEDSNIACIVGRNIEQALQHELQEAQRAMEQRLEQTTLEQLLEKFV</sequence>
<dbReference type="SUPFAM" id="SSF46785">
    <property type="entry name" value="Winged helix' DNA-binding domain"/>
    <property type="match status" value="1"/>
</dbReference>
<dbReference type="Proteomes" id="UP001596233">
    <property type="component" value="Unassembled WGS sequence"/>
</dbReference>
<protein>
    <submittedName>
        <fullName evidence="1">Rrf2 family transcriptional regulator</fullName>
    </submittedName>
</protein>
<dbReference type="Pfam" id="PF02082">
    <property type="entry name" value="Rrf2"/>
    <property type="match status" value="1"/>
</dbReference>
<dbReference type="InterPro" id="IPR036390">
    <property type="entry name" value="WH_DNA-bd_sf"/>
</dbReference>
<dbReference type="Gene3D" id="1.10.10.10">
    <property type="entry name" value="Winged helix-like DNA-binding domain superfamily/Winged helix DNA-binding domain"/>
    <property type="match status" value="1"/>
</dbReference>
<name>A0ABW1V9T5_9BACL</name>
<dbReference type="RefSeq" id="WP_379237341.1">
    <property type="nucleotide sequence ID" value="NZ_JBHSTE010000007.1"/>
</dbReference>
<accession>A0ABW1V9T5</accession>
<dbReference type="InterPro" id="IPR000944">
    <property type="entry name" value="Tscrpt_reg_Rrf2"/>
</dbReference>
<evidence type="ECO:0000313" key="2">
    <source>
        <dbReference type="Proteomes" id="UP001596233"/>
    </source>
</evidence>
<dbReference type="PROSITE" id="PS51197">
    <property type="entry name" value="HTH_RRF2_2"/>
    <property type="match status" value="1"/>
</dbReference>
<dbReference type="PANTHER" id="PTHR33221:SF15">
    <property type="entry name" value="HTH-TYPE TRANSCRIPTIONAL REGULATOR YWGB-RELATED"/>
    <property type="match status" value="1"/>
</dbReference>
<dbReference type="PANTHER" id="PTHR33221">
    <property type="entry name" value="WINGED HELIX-TURN-HELIX TRANSCRIPTIONAL REGULATOR, RRF2 FAMILY"/>
    <property type="match status" value="1"/>
</dbReference>
<keyword evidence="2" id="KW-1185">Reference proteome</keyword>
<comment type="caution">
    <text evidence="1">The sequence shown here is derived from an EMBL/GenBank/DDBJ whole genome shotgun (WGS) entry which is preliminary data.</text>
</comment>
<proteinExistence type="predicted"/>
<reference evidence="2" key="1">
    <citation type="journal article" date="2019" name="Int. J. Syst. Evol. Microbiol.">
        <title>The Global Catalogue of Microorganisms (GCM) 10K type strain sequencing project: providing services to taxonomists for standard genome sequencing and annotation.</title>
        <authorList>
            <consortium name="The Broad Institute Genomics Platform"/>
            <consortium name="The Broad Institute Genome Sequencing Center for Infectious Disease"/>
            <person name="Wu L."/>
            <person name="Ma J."/>
        </authorList>
    </citation>
    <scope>NUCLEOTIDE SEQUENCE [LARGE SCALE GENOMIC DNA]</scope>
    <source>
        <strain evidence="2">PCU 280</strain>
    </source>
</reference>
<gene>
    <name evidence="1" type="ORF">ACFP56_18480</name>
</gene>
<organism evidence="1 2">
    <name type="scientific">Paenibacillus septentrionalis</name>
    <dbReference type="NCBI Taxonomy" id="429342"/>
    <lineage>
        <taxon>Bacteria</taxon>
        <taxon>Bacillati</taxon>
        <taxon>Bacillota</taxon>
        <taxon>Bacilli</taxon>
        <taxon>Bacillales</taxon>
        <taxon>Paenibacillaceae</taxon>
        <taxon>Paenibacillus</taxon>
    </lineage>
</organism>
<dbReference type="EMBL" id="JBHSTE010000007">
    <property type="protein sequence ID" value="MFC6334621.1"/>
    <property type="molecule type" value="Genomic_DNA"/>
</dbReference>
<dbReference type="InterPro" id="IPR036388">
    <property type="entry name" value="WH-like_DNA-bd_sf"/>
</dbReference>